<accession>A0A9X9LZM6</accession>
<reference evidence="1 2" key="1">
    <citation type="submission" date="2018-10" db="EMBL/GenBank/DDBJ databases">
        <authorList>
            <person name="Ekblom R."/>
            <person name="Jareborg N."/>
        </authorList>
    </citation>
    <scope>NUCLEOTIDE SEQUENCE [LARGE SCALE GENOMIC DNA]</scope>
    <source>
        <tissue evidence="1">Muscle</tissue>
    </source>
</reference>
<evidence type="ECO:0000313" key="2">
    <source>
        <dbReference type="Proteomes" id="UP000269945"/>
    </source>
</evidence>
<organism evidence="1 2">
    <name type="scientific">Gulo gulo</name>
    <name type="common">Wolverine</name>
    <name type="synonym">Gluton</name>
    <dbReference type="NCBI Taxonomy" id="48420"/>
    <lineage>
        <taxon>Eukaryota</taxon>
        <taxon>Metazoa</taxon>
        <taxon>Chordata</taxon>
        <taxon>Craniata</taxon>
        <taxon>Vertebrata</taxon>
        <taxon>Euteleostomi</taxon>
        <taxon>Mammalia</taxon>
        <taxon>Eutheria</taxon>
        <taxon>Laurasiatheria</taxon>
        <taxon>Carnivora</taxon>
        <taxon>Caniformia</taxon>
        <taxon>Musteloidea</taxon>
        <taxon>Mustelidae</taxon>
        <taxon>Guloninae</taxon>
        <taxon>Gulo</taxon>
    </lineage>
</organism>
<evidence type="ECO:0000313" key="1">
    <source>
        <dbReference type="EMBL" id="VCX10102.1"/>
    </source>
</evidence>
<dbReference type="Proteomes" id="UP000269945">
    <property type="component" value="Unassembled WGS sequence"/>
</dbReference>
<dbReference type="AlphaFoldDB" id="A0A9X9LZM6"/>
<keyword evidence="2" id="KW-1185">Reference proteome</keyword>
<gene>
    <name evidence="1" type="ORF">BN2614_LOCUS2</name>
</gene>
<feature type="non-terminal residue" evidence="1">
    <location>
        <position position="1"/>
    </location>
</feature>
<proteinExistence type="predicted"/>
<name>A0A9X9LZM6_GULGU</name>
<dbReference type="EMBL" id="CYRY02032317">
    <property type="protein sequence ID" value="VCX10102.1"/>
    <property type="molecule type" value="Genomic_DNA"/>
</dbReference>
<protein>
    <submittedName>
        <fullName evidence="1">Uncharacterized protein</fullName>
    </submittedName>
</protein>
<sequence>RCCRYSEHFSQETSRRGVDAHVSTIHLEGRWCVCMCPFHANYRIQGLLHGVLSQAWK</sequence>
<comment type="caution">
    <text evidence="1">The sequence shown here is derived from an EMBL/GenBank/DDBJ whole genome shotgun (WGS) entry which is preliminary data.</text>
</comment>